<feature type="non-terminal residue" evidence="2">
    <location>
        <position position="110"/>
    </location>
</feature>
<name>A0A9D3RTR9_ANGAN</name>
<evidence type="ECO:0000313" key="2">
    <source>
        <dbReference type="EMBL" id="KAG5841571.1"/>
    </source>
</evidence>
<dbReference type="EMBL" id="JAFIRN010000009">
    <property type="protein sequence ID" value="KAG5841571.1"/>
    <property type="molecule type" value="Genomic_DNA"/>
</dbReference>
<dbReference type="Proteomes" id="UP001044222">
    <property type="component" value="Chromosome 9"/>
</dbReference>
<evidence type="ECO:0000256" key="1">
    <source>
        <dbReference type="SAM" id="MobiDB-lite"/>
    </source>
</evidence>
<dbReference type="AlphaFoldDB" id="A0A9D3RTR9"/>
<sequence>MGRGRKNIYGYRKKRDDKFTVSMTQSPRLPRAPLPSFELGLSSFPPLPGAAGNLKTDDPLETRLSGTGARAAKDKNVNTDASTNTMPSGIPKEPQTVTTAPPACTERPPT</sequence>
<gene>
    <name evidence="2" type="ORF">ANANG_G00168020</name>
</gene>
<comment type="caution">
    <text evidence="2">The sequence shown here is derived from an EMBL/GenBank/DDBJ whole genome shotgun (WGS) entry which is preliminary data.</text>
</comment>
<evidence type="ECO:0000313" key="3">
    <source>
        <dbReference type="Proteomes" id="UP001044222"/>
    </source>
</evidence>
<feature type="region of interest" description="Disordered" evidence="1">
    <location>
        <begin position="48"/>
        <end position="110"/>
    </location>
</feature>
<reference evidence="2" key="1">
    <citation type="submission" date="2021-01" db="EMBL/GenBank/DDBJ databases">
        <title>A chromosome-scale assembly of European eel, Anguilla anguilla.</title>
        <authorList>
            <person name="Henkel C."/>
            <person name="Jong-Raadsen S.A."/>
            <person name="Dufour S."/>
            <person name="Weltzien F.-A."/>
            <person name="Palstra A.P."/>
            <person name="Pelster B."/>
            <person name="Spaink H.P."/>
            <person name="Van Den Thillart G.E."/>
            <person name="Jansen H."/>
            <person name="Zahm M."/>
            <person name="Klopp C."/>
            <person name="Cedric C."/>
            <person name="Louis A."/>
            <person name="Berthelot C."/>
            <person name="Parey E."/>
            <person name="Roest Crollius H."/>
            <person name="Montfort J."/>
            <person name="Robinson-Rechavi M."/>
            <person name="Bucao C."/>
            <person name="Bouchez O."/>
            <person name="Gislard M."/>
            <person name="Lluch J."/>
            <person name="Milhes M."/>
            <person name="Lampietro C."/>
            <person name="Lopez Roques C."/>
            <person name="Donnadieu C."/>
            <person name="Braasch I."/>
            <person name="Desvignes T."/>
            <person name="Postlethwait J."/>
            <person name="Bobe J."/>
            <person name="Guiguen Y."/>
            <person name="Dirks R."/>
        </authorList>
    </citation>
    <scope>NUCLEOTIDE SEQUENCE</scope>
    <source>
        <strain evidence="2">Tag_6206</strain>
        <tissue evidence="2">Liver</tissue>
    </source>
</reference>
<protein>
    <submittedName>
        <fullName evidence="2">Uncharacterized protein</fullName>
    </submittedName>
</protein>
<keyword evidence="3" id="KW-1185">Reference proteome</keyword>
<proteinExistence type="predicted"/>
<organism evidence="2 3">
    <name type="scientific">Anguilla anguilla</name>
    <name type="common">European freshwater eel</name>
    <name type="synonym">Muraena anguilla</name>
    <dbReference type="NCBI Taxonomy" id="7936"/>
    <lineage>
        <taxon>Eukaryota</taxon>
        <taxon>Metazoa</taxon>
        <taxon>Chordata</taxon>
        <taxon>Craniata</taxon>
        <taxon>Vertebrata</taxon>
        <taxon>Euteleostomi</taxon>
        <taxon>Actinopterygii</taxon>
        <taxon>Neopterygii</taxon>
        <taxon>Teleostei</taxon>
        <taxon>Anguilliformes</taxon>
        <taxon>Anguillidae</taxon>
        <taxon>Anguilla</taxon>
    </lineage>
</organism>
<feature type="compositionally biased region" description="Polar residues" evidence="1">
    <location>
        <begin position="78"/>
        <end position="87"/>
    </location>
</feature>
<accession>A0A9D3RTR9</accession>